<evidence type="ECO:0000259" key="3">
    <source>
        <dbReference type="Pfam" id="PF01361"/>
    </source>
</evidence>
<dbReference type="Pfam" id="PF01361">
    <property type="entry name" value="Tautomerase"/>
    <property type="match status" value="2"/>
</dbReference>
<proteinExistence type="inferred from homology"/>
<dbReference type="Gene3D" id="3.30.429.10">
    <property type="entry name" value="Macrophage Migration Inhibitory Factor"/>
    <property type="match status" value="2"/>
</dbReference>
<dbReference type="PANTHER" id="PTHR35530">
    <property type="entry name" value="TAUTOMERASE-RELATED"/>
    <property type="match status" value="1"/>
</dbReference>
<dbReference type="InterPro" id="IPR014347">
    <property type="entry name" value="Tautomerase/MIF_sf"/>
</dbReference>
<dbReference type="Proteomes" id="UP000316330">
    <property type="component" value="Unassembled WGS sequence"/>
</dbReference>
<dbReference type="AlphaFoldDB" id="A0A559JT83"/>
<dbReference type="PANTHER" id="PTHR35530:SF1">
    <property type="entry name" value="2-HYDROXYMUCONATE TAUTOMERASE"/>
    <property type="match status" value="1"/>
</dbReference>
<accession>A0A559JT83</accession>
<protein>
    <submittedName>
        <fullName evidence="4">4-oxalocrotonate tautomerase</fullName>
    </submittedName>
</protein>
<gene>
    <name evidence="4" type="ORF">FPZ45_04145</name>
</gene>
<dbReference type="RefSeq" id="WP_144698730.1">
    <property type="nucleotide sequence ID" value="NZ_VNJJ01000002.1"/>
</dbReference>
<evidence type="ECO:0000313" key="4">
    <source>
        <dbReference type="EMBL" id="TVY03085.1"/>
    </source>
</evidence>
<dbReference type="EMBL" id="VNJJ01000002">
    <property type="protein sequence ID" value="TVY03085.1"/>
    <property type="molecule type" value="Genomic_DNA"/>
</dbReference>
<evidence type="ECO:0000256" key="2">
    <source>
        <dbReference type="ARBA" id="ARBA00023235"/>
    </source>
</evidence>
<dbReference type="InterPro" id="IPR004370">
    <property type="entry name" value="4-OT-like_dom"/>
</dbReference>
<keyword evidence="2" id="KW-0413">Isomerase</keyword>
<comment type="caution">
    <text evidence="4">The sequence shown here is derived from an EMBL/GenBank/DDBJ whole genome shotgun (WGS) entry which is preliminary data.</text>
</comment>
<reference evidence="4 5" key="1">
    <citation type="submission" date="2019-07" db="EMBL/GenBank/DDBJ databases">
        <authorList>
            <person name="Kim J."/>
        </authorList>
    </citation>
    <scope>NUCLEOTIDE SEQUENCE [LARGE SCALE GENOMIC DNA]</scope>
    <source>
        <strain evidence="4 5">G13</strain>
    </source>
</reference>
<dbReference type="SUPFAM" id="SSF55331">
    <property type="entry name" value="Tautomerase/MIF"/>
    <property type="match status" value="2"/>
</dbReference>
<name>A0A559JT83_9BACL</name>
<feature type="domain" description="4-oxalocrotonate tautomerase-like" evidence="3">
    <location>
        <begin position="10"/>
        <end position="55"/>
    </location>
</feature>
<dbReference type="GO" id="GO:0016853">
    <property type="term" value="F:isomerase activity"/>
    <property type="evidence" value="ECO:0007669"/>
    <property type="project" value="UniProtKB-KW"/>
</dbReference>
<dbReference type="OrthoDB" id="5405937at2"/>
<keyword evidence="5" id="KW-1185">Reference proteome</keyword>
<evidence type="ECO:0000256" key="1">
    <source>
        <dbReference type="ARBA" id="ARBA00006723"/>
    </source>
</evidence>
<feature type="domain" description="4-oxalocrotonate tautomerase-like" evidence="3">
    <location>
        <begin position="91"/>
        <end position="143"/>
    </location>
</feature>
<organism evidence="4 5">
    <name type="scientific">Cohnella terricola</name>
    <dbReference type="NCBI Taxonomy" id="1289167"/>
    <lineage>
        <taxon>Bacteria</taxon>
        <taxon>Bacillati</taxon>
        <taxon>Bacillota</taxon>
        <taxon>Bacilli</taxon>
        <taxon>Bacillales</taxon>
        <taxon>Paenibacillaceae</taxon>
        <taxon>Cohnella</taxon>
    </lineage>
</organism>
<evidence type="ECO:0000313" key="5">
    <source>
        <dbReference type="Proteomes" id="UP000316330"/>
    </source>
</evidence>
<comment type="similarity">
    <text evidence="1">Belongs to the 4-oxalocrotonate tautomerase family.</text>
</comment>
<sequence>MPLITLHTWPTMTKEQKKEFIFKITELTTQELQIVPDKIQVLIQELEKENWGKAGSAASNPDFAQESRVIDWETKESYHKHADDINGMAVVTIDVWNTFDQATKDRWVQSLTQLIVNFTHAPLDKVLIVIREMIPGNWGQSGVTGADKDFLSKSRTYS</sequence>